<dbReference type="InterPro" id="IPR018873">
    <property type="entry name" value="KilA-N_DNA-bd_domain"/>
</dbReference>
<keyword evidence="4" id="KW-1185">Reference proteome</keyword>
<dbReference type="Pfam" id="PF10543">
    <property type="entry name" value="ORF6N"/>
    <property type="match status" value="1"/>
</dbReference>
<accession>A0ABS1X190</accession>
<sequence length="178" mass="20457">MAKNKDAALMPVEHISRSILVLRRQRVLLDRDLAEIYGVSTGRLNEAVKRNAARFPEDFMFQITEPELQNLRSQIAISSWGGRRYRPFVFTEYGAIQAANVLRSPRAIEMSLYVVRAFVQLREMLVSNKELAHRLDELERKLSTHDQAITGILKTIRELMHTPAPKKRPIGFTANLDE</sequence>
<comment type="caution">
    <text evidence="3">The sequence shown here is derived from an EMBL/GenBank/DDBJ whole genome shotgun (WGS) entry which is preliminary data.</text>
</comment>
<evidence type="ECO:0000313" key="3">
    <source>
        <dbReference type="EMBL" id="MBM0106990.1"/>
    </source>
</evidence>
<reference evidence="3 4" key="1">
    <citation type="journal article" date="2021" name="Int. J. Syst. Evol. Microbiol.">
        <title>Steroidobacter gossypii sp. nov., isolated from soil of cotton cropping field.</title>
        <authorList>
            <person name="Huang R."/>
            <person name="Yang S."/>
            <person name="Zhen C."/>
            <person name="Liu W."/>
        </authorList>
    </citation>
    <scope>NUCLEOTIDE SEQUENCE [LARGE SCALE GENOMIC DNA]</scope>
    <source>
        <strain evidence="3 4">S1-65</strain>
    </source>
</reference>
<evidence type="ECO:0000313" key="4">
    <source>
        <dbReference type="Proteomes" id="UP000661077"/>
    </source>
</evidence>
<dbReference type="RefSeq" id="WP_203169100.1">
    <property type="nucleotide sequence ID" value="NZ_JAEVLS010000004.1"/>
</dbReference>
<protein>
    <submittedName>
        <fullName evidence="3">ORF6N domain-containing protein</fullName>
    </submittedName>
</protein>
<organism evidence="3 4">
    <name type="scientific">Steroidobacter gossypii</name>
    <dbReference type="NCBI Taxonomy" id="2805490"/>
    <lineage>
        <taxon>Bacteria</taxon>
        <taxon>Pseudomonadati</taxon>
        <taxon>Pseudomonadota</taxon>
        <taxon>Gammaproteobacteria</taxon>
        <taxon>Steroidobacterales</taxon>
        <taxon>Steroidobacteraceae</taxon>
        <taxon>Steroidobacter</taxon>
    </lineage>
</organism>
<proteinExistence type="predicted"/>
<evidence type="ECO:0000256" key="1">
    <source>
        <dbReference type="SAM" id="Coils"/>
    </source>
</evidence>
<evidence type="ECO:0000259" key="2">
    <source>
        <dbReference type="Pfam" id="PF10543"/>
    </source>
</evidence>
<dbReference type="Proteomes" id="UP000661077">
    <property type="component" value="Unassembled WGS sequence"/>
</dbReference>
<feature type="domain" description="KilA-N DNA-binding" evidence="2">
    <location>
        <begin position="18"/>
        <end position="101"/>
    </location>
</feature>
<keyword evidence="1" id="KW-0175">Coiled coil</keyword>
<name>A0ABS1X190_9GAMM</name>
<gene>
    <name evidence="3" type="ORF">JM946_19815</name>
</gene>
<feature type="coiled-coil region" evidence="1">
    <location>
        <begin position="121"/>
        <end position="148"/>
    </location>
</feature>
<dbReference type="EMBL" id="JAEVLS010000004">
    <property type="protein sequence ID" value="MBM0106990.1"/>
    <property type="molecule type" value="Genomic_DNA"/>
</dbReference>